<proteinExistence type="predicted"/>
<dbReference type="InterPro" id="IPR052198">
    <property type="entry name" value="IorB_Oxidoreductase"/>
</dbReference>
<accession>A0A0F9QVB9</accession>
<evidence type="ECO:0000313" key="3">
    <source>
        <dbReference type="EMBL" id="KKN40922.1"/>
    </source>
</evidence>
<dbReference type="Gene3D" id="3.40.920.10">
    <property type="entry name" value="Pyruvate-ferredoxin oxidoreductase, PFOR, domain III"/>
    <property type="match status" value="1"/>
</dbReference>
<sequence length="215" mass="24429">MKFKETDIINIVIAGTAGQGVITLKRLIEFAAQKAGIENCFGAEQHGLAQREGAIISHTRYQKRLTENPRYNLQSSLICYGDADLYICIEPVEALRQGMYASNKTVFALNTHTIPGIMNTAALEDYPSLEKIIEILNKYTDKIYYFNATELALHEFHQNQQVNIMMLGFAIKTGKLPFIEIEHYEEVIKEWLRNPDLNIKALHLGVEKGKELVQN</sequence>
<dbReference type="InterPro" id="IPR002869">
    <property type="entry name" value="Pyrv_flavodox_OxRed_cen"/>
</dbReference>
<reference evidence="3" key="1">
    <citation type="journal article" date="2015" name="Nature">
        <title>Complex archaea that bridge the gap between prokaryotes and eukaryotes.</title>
        <authorList>
            <person name="Spang A."/>
            <person name="Saw J.H."/>
            <person name="Jorgensen S.L."/>
            <person name="Zaremba-Niedzwiedzka K."/>
            <person name="Martijn J."/>
            <person name="Lind A.E."/>
            <person name="van Eijk R."/>
            <person name="Schleper C."/>
            <person name="Guy L."/>
            <person name="Ettema T.J."/>
        </authorList>
    </citation>
    <scope>NUCLEOTIDE SEQUENCE</scope>
</reference>
<evidence type="ECO:0000256" key="1">
    <source>
        <dbReference type="ARBA" id="ARBA00023002"/>
    </source>
</evidence>
<dbReference type="Pfam" id="PF01558">
    <property type="entry name" value="POR"/>
    <property type="match status" value="1"/>
</dbReference>
<dbReference type="PANTHER" id="PTHR43854">
    <property type="entry name" value="INDOLEPYRUVATE OXIDOREDUCTASE SUBUNIT IORB"/>
    <property type="match status" value="1"/>
</dbReference>
<dbReference type="PANTHER" id="PTHR43854:SF1">
    <property type="entry name" value="INDOLEPYRUVATE OXIDOREDUCTASE SUBUNIT IORB"/>
    <property type="match status" value="1"/>
</dbReference>
<keyword evidence="1" id="KW-0560">Oxidoreductase</keyword>
<gene>
    <name evidence="3" type="ORF">LCGC14_0728470</name>
</gene>
<feature type="domain" description="Pyruvate/ketoisovalerate oxidoreductase catalytic" evidence="2">
    <location>
        <begin position="17"/>
        <end position="207"/>
    </location>
</feature>
<dbReference type="EMBL" id="LAZR01001678">
    <property type="protein sequence ID" value="KKN40922.1"/>
    <property type="molecule type" value="Genomic_DNA"/>
</dbReference>
<dbReference type="GO" id="GO:0016903">
    <property type="term" value="F:oxidoreductase activity, acting on the aldehyde or oxo group of donors"/>
    <property type="evidence" value="ECO:0007669"/>
    <property type="project" value="InterPro"/>
</dbReference>
<comment type="caution">
    <text evidence="3">The sequence shown here is derived from an EMBL/GenBank/DDBJ whole genome shotgun (WGS) entry which is preliminary data.</text>
</comment>
<name>A0A0F9QVB9_9ZZZZ</name>
<dbReference type="InterPro" id="IPR019752">
    <property type="entry name" value="Pyrv/ketoisovalerate_OxRed_cat"/>
</dbReference>
<organism evidence="3">
    <name type="scientific">marine sediment metagenome</name>
    <dbReference type="NCBI Taxonomy" id="412755"/>
    <lineage>
        <taxon>unclassified sequences</taxon>
        <taxon>metagenomes</taxon>
        <taxon>ecological metagenomes</taxon>
    </lineage>
</organism>
<dbReference type="SUPFAM" id="SSF53323">
    <property type="entry name" value="Pyruvate-ferredoxin oxidoreductase, PFOR, domain III"/>
    <property type="match status" value="1"/>
</dbReference>
<dbReference type="AlphaFoldDB" id="A0A0F9QVB9"/>
<protein>
    <recommendedName>
        <fullName evidence="2">Pyruvate/ketoisovalerate oxidoreductase catalytic domain-containing protein</fullName>
    </recommendedName>
</protein>
<evidence type="ECO:0000259" key="2">
    <source>
        <dbReference type="Pfam" id="PF01558"/>
    </source>
</evidence>